<evidence type="ECO:0000313" key="1">
    <source>
        <dbReference type="EMBL" id="ALN19717.1"/>
    </source>
</evidence>
<dbReference type="PANTHER" id="PTHR21485">
    <property type="entry name" value="HAD SUPERFAMILY MEMBERS CMAS AND KDSC"/>
    <property type="match status" value="1"/>
</dbReference>
<keyword evidence="2" id="KW-1185">Reference proteome</keyword>
<dbReference type="Gene3D" id="3.90.550.10">
    <property type="entry name" value="Spore Coat Polysaccharide Biosynthesis Protein SpsA, Chain A"/>
    <property type="match status" value="1"/>
</dbReference>
<keyword evidence="1" id="KW-0808">Transferase</keyword>
<dbReference type="GeneID" id="57607009"/>
<reference evidence="1 2" key="1">
    <citation type="submission" date="2015-11" db="EMBL/GenBank/DDBJ databases">
        <authorList>
            <person name="Chong T.M."/>
            <person name="Chan K.G."/>
            <person name="Dessaux Y."/>
        </authorList>
    </citation>
    <scope>NUCLEOTIDE SEQUENCE [LARGE SCALE GENOMIC DNA]</scope>
    <source>
        <strain evidence="1 2">S5.2</strain>
    </source>
</reference>
<dbReference type="PANTHER" id="PTHR21485:SF6">
    <property type="entry name" value="N-ACYLNEURAMINATE CYTIDYLYLTRANSFERASE-RELATED"/>
    <property type="match status" value="1"/>
</dbReference>
<protein>
    <submittedName>
        <fullName evidence="1">Acylneuraminate cytidylyltransferase</fullName>
    </submittedName>
</protein>
<dbReference type="InterPro" id="IPR003329">
    <property type="entry name" value="Cytidylyl_trans"/>
</dbReference>
<dbReference type="GO" id="GO:0016779">
    <property type="term" value="F:nucleotidyltransferase activity"/>
    <property type="evidence" value="ECO:0007669"/>
    <property type="project" value="UniProtKB-KW"/>
</dbReference>
<gene>
    <name evidence="1" type="ORF">DW68_014095</name>
</gene>
<dbReference type="CDD" id="cd02513">
    <property type="entry name" value="CMP-NeuAc_Synthase"/>
    <property type="match status" value="1"/>
</dbReference>
<dbReference type="Proteomes" id="UP000028530">
    <property type="component" value="Chromosome"/>
</dbReference>
<organism evidence="1 2">
    <name type="scientific">Ectopseudomonas mendocina S5.2</name>
    <dbReference type="NCBI Taxonomy" id="1225174"/>
    <lineage>
        <taxon>Bacteria</taxon>
        <taxon>Pseudomonadati</taxon>
        <taxon>Pseudomonadota</taxon>
        <taxon>Gammaproteobacteria</taxon>
        <taxon>Pseudomonadales</taxon>
        <taxon>Pseudomonadaceae</taxon>
        <taxon>Ectopseudomonas</taxon>
    </lineage>
</organism>
<dbReference type="SUPFAM" id="SSF53448">
    <property type="entry name" value="Nucleotide-diphospho-sugar transferases"/>
    <property type="match status" value="1"/>
</dbReference>
<dbReference type="InterPro" id="IPR029044">
    <property type="entry name" value="Nucleotide-diphossugar_trans"/>
</dbReference>
<keyword evidence="1" id="KW-0548">Nucleotidyltransferase</keyword>
<name>A0ABN4IVC1_ECTME</name>
<dbReference type="EMBL" id="CP013124">
    <property type="protein sequence ID" value="ALN19717.1"/>
    <property type="molecule type" value="Genomic_DNA"/>
</dbReference>
<sequence>MSRDTGKHYLVVIPARGGSKRLPGKNLMEIGGCSLIERAINSVKGLVEVCGICVSTDDRMIADEAMRHGPYVPFMRPEHLATDGAKTVDVVMHAIQWFIDRGECFDAVILLQPTSPLRTRQHVLDAIRLYEERKADAVVSVCKLEHPIEWCAELGPDGSMATFGTNLNTRKRSQELGQKYRLNGAIYIYSIQRLMQEKGFFYNARTYAYEMDLPSSTDVDTYDDFLLATFWENLTSGNTK</sequence>
<dbReference type="InterPro" id="IPR050793">
    <property type="entry name" value="CMP-NeuNAc_synthase"/>
</dbReference>
<accession>A0ABN4IVC1</accession>
<evidence type="ECO:0000313" key="2">
    <source>
        <dbReference type="Proteomes" id="UP000028530"/>
    </source>
</evidence>
<proteinExistence type="predicted"/>
<dbReference type="RefSeq" id="WP_017362826.1">
    <property type="nucleotide sequence ID" value="NZ_CP013124.1"/>
</dbReference>
<dbReference type="Pfam" id="PF02348">
    <property type="entry name" value="CTP_transf_3"/>
    <property type="match status" value="1"/>
</dbReference>